<dbReference type="PROSITE" id="PS51032">
    <property type="entry name" value="AP2_ERF"/>
    <property type="match status" value="1"/>
</dbReference>
<gene>
    <name evidence="7" type="ORF">Fot_07908</name>
</gene>
<feature type="domain" description="AP2/ERF" evidence="6">
    <location>
        <begin position="4"/>
        <end position="67"/>
    </location>
</feature>
<keyword evidence="4" id="KW-0804">Transcription</keyword>
<keyword evidence="2" id="KW-0805">Transcription regulation</keyword>
<dbReference type="InterPro" id="IPR016177">
    <property type="entry name" value="DNA-bd_dom_sf"/>
</dbReference>
<evidence type="ECO:0000313" key="8">
    <source>
        <dbReference type="Proteomes" id="UP001604277"/>
    </source>
</evidence>
<protein>
    <submittedName>
        <fullName evidence="7">AP2/ERF domain superfamily</fullName>
    </submittedName>
</protein>
<comment type="caution">
    <text evidence="7">The sequence shown here is derived from an EMBL/GenBank/DDBJ whole genome shotgun (WGS) entry which is preliminary data.</text>
</comment>
<dbReference type="SUPFAM" id="SSF54171">
    <property type="entry name" value="DNA-binding domain"/>
    <property type="match status" value="1"/>
</dbReference>
<dbReference type="InterPro" id="IPR001471">
    <property type="entry name" value="AP2/ERF_dom"/>
</dbReference>
<evidence type="ECO:0000256" key="3">
    <source>
        <dbReference type="ARBA" id="ARBA00023125"/>
    </source>
</evidence>
<accession>A0ABD1WXA8</accession>
<dbReference type="InterPro" id="IPR036955">
    <property type="entry name" value="AP2/ERF_dom_sf"/>
</dbReference>
<keyword evidence="3" id="KW-0238">DNA-binding</keyword>
<comment type="subcellular location">
    <subcellularLocation>
        <location evidence="1">Nucleus</location>
    </subcellularLocation>
</comment>
<dbReference type="GO" id="GO:0003677">
    <property type="term" value="F:DNA binding"/>
    <property type="evidence" value="ECO:0007669"/>
    <property type="project" value="UniProtKB-KW"/>
</dbReference>
<evidence type="ECO:0000259" key="6">
    <source>
        <dbReference type="PROSITE" id="PS51032"/>
    </source>
</evidence>
<evidence type="ECO:0000256" key="5">
    <source>
        <dbReference type="ARBA" id="ARBA00023242"/>
    </source>
</evidence>
<keyword evidence="8" id="KW-1185">Reference proteome</keyword>
<name>A0ABD1WXA8_9LAMI</name>
<dbReference type="AlphaFoldDB" id="A0ABD1WXA8"/>
<dbReference type="Gene3D" id="3.30.730.10">
    <property type="entry name" value="AP2/ERF domain"/>
    <property type="match status" value="1"/>
</dbReference>
<dbReference type="EMBL" id="JBFOLJ010000002">
    <property type="protein sequence ID" value="KAL2554289.1"/>
    <property type="molecule type" value="Genomic_DNA"/>
</dbReference>
<evidence type="ECO:0000256" key="1">
    <source>
        <dbReference type="ARBA" id="ARBA00004123"/>
    </source>
</evidence>
<evidence type="ECO:0000313" key="7">
    <source>
        <dbReference type="EMBL" id="KAL2554289.1"/>
    </source>
</evidence>
<evidence type="ECO:0000256" key="4">
    <source>
        <dbReference type="ARBA" id="ARBA00023163"/>
    </source>
</evidence>
<dbReference type="Proteomes" id="UP001604277">
    <property type="component" value="Unassembled WGS sequence"/>
</dbReference>
<evidence type="ECO:0000256" key="2">
    <source>
        <dbReference type="ARBA" id="ARBA00023015"/>
    </source>
</evidence>
<proteinExistence type="predicted"/>
<organism evidence="7 8">
    <name type="scientific">Forsythia ovata</name>
    <dbReference type="NCBI Taxonomy" id="205694"/>
    <lineage>
        <taxon>Eukaryota</taxon>
        <taxon>Viridiplantae</taxon>
        <taxon>Streptophyta</taxon>
        <taxon>Embryophyta</taxon>
        <taxon>Tracheophyta</taxon>
        <taxon>Spermatophyta</taxon>
        <taxon>Magnoliopsida</taxon>
        <taxon>eudicotyledons</taxon>
        <taxon>Gunneridae</taxon>
        <taxon>Pentapetalae</taxon>
        <taxon>asterids</taxon>
        <taxon>lamiids</taxon>
        <taxon>Lamiales</taxon>
        <taxon>Oleaceae</taxon>
        <taxon>Forsythieae</taxon>
        <taxon>Forsythia</taxon>
    </lineage>
</organism>
<reference evidence="8" key="1">
    <citation type="submission" date="2024-07" db="EMBL/GenBank/DDBJ databases">
        <title>Two chromosome-level genome assemblies of Korean endemic species Abeliophyllum distichum and Forsythia ovata (Oleaceae).</title>
        <authorList>
            <person name="Jang H."/>
        </authorList>
    </citation>
    <scope>NUCLEOTIDE SEQUENCE [LARGE SCALE GENOMIC DNA]</scope>
</reference>
<sequence>MHEQTNQVKKKLADITSNKNRWRSTCFDQIKKATENIDSKRSSGAGARRWLGTFATAEDAARAYDRADGGSERSPRLRMQPEHMTVPQLYSMGQGLSLIYNPQAVAEVAILVITDKFFEDSIE</sequence>
<keyword evidence="5" id="KW-0539">Nucleus</keyword>
<dbReference type="GO" id="GO:0005634">
    <property type="term" value="C:nucleus"/>
    <property type="evidence" value="ECO:0007669"/>
    <property type="project" value="UniProtKB-SubCell"/>
</dbReference>